<evidence type="ECO:0000259" key="1">
    <source>
        <dbReference type="PROSITE" id="PS50042"/>
    </source>
</evidence>
<proteinExistence type="predicted"/>
<dbReference type="PRINTS" id="PR00103">
    <property type="entry name" value="CAMPKINASE"/>
</dbReference>
<name>A0ABQ0CB21_9PROT</name>
<dbReference type="InterPro" id="IPR014710">
    <property type="entry name" value="RmlC-like_jellyroll"/>
</dbReference>
<dbReference type="RefSeq" id="WP_420905779.1">
    <property type="nucleotide sequence ID" value="NZ_BAAFGK010000004.1"/>
</dbReference>
<dbReference type="InterPro" id="IPR018490">
    <property type="entry name" value="cNMP-bd_dom_sf"/>
</dbReference>
<dbReference type="PANTHER" id="PTHR23011:SF28">
    <property type="entry name" value="CYCLIC NUCLEOTIDE-BINDING DOMAIN CONTAINING PROTEIN"/>
    <property type="match status" value="1"/>
</dbReference>
<dbReference type="PANTHER" id="PTHR23011">
    <property type="entry name" value="CYCLIC NUCLEOTIDE-BINDING DOMAIN CONTAINING PROTEIN"/>
    <property type="match status" value="1"/>
</dbReference>
<keyword evidence="3" id="KW-1185">Reference proteome</keyword>
<dbReference type="SUPFAM" id="SSF51206">
    <property type="entry name" value="cAMP-binding domain-like"/>
    <property type="match status" value="1"/>
</dbReference>
<dbReference type="Pfam" id="PF00027">
    <property type="entry name" value="cNMP_binding"/>
    <property type="match status" value="1"/>
</dbReference>
<accession>A0ABQ0CB21</accession>
<dbReference type="CDD" id="cd00038">
    <property type="entry name" value="CAP_ED"/>
    <property type="match status" value="1"/>
</dbReference>
<dbReference type="InterPro" id="IPR000595">
    <property type="entry name" value="cNMP-bd_dom"/>
</dbReference>
<reference evidence="2 3" key="1">
    <citation type="submission" date="2024-09" db="EMBL/GenBank/DDBJ databases">
        <title>Draft genome sequence of Candidatus Magnetaquicoccaceae bacterium FCR-1.</title>
        <authorList>
            <person name="Shimoshige H."/>
            <person name="Shimamura S."/>
            <person name="Taoka A."/>
            <person name="Kobayashi H."/>
            <person name="Maekawa T."/>
        </authorList>
    </citation>
    <scope>NUCLEOTIDE SEQUENCE [LARGE SCALE GENOMIC DNA]</scope>
    <source>
        <strain evidence="2 3">FCR-1</strain>
    </source>
</reference>
<evidence type="ECO:0000313" key="2">
    <source>
        <dbReference type="EMBL" id="GAB0058098.1"/>
    </source>
</evidence>
<dbReference type="EMBL" id="BAAFGK010000004">
    <property type="protein sequence ID" value="GAB0058098.1"/>
    <property type="molecule type" value="Genomic_DNA"/>
</dbReference>
<organism evidence="2 3">
    <name type="scientific">Candidatus Magnetaquiglobus chichijimensis</name>
    <dbReference type="NCBI Taxonomy" id="3141448"/>
    <lineage>
        <taxon>Bacteria</taxon>
        <taxon>Pseudomonadati</taxon>
        <taxon>Pseudomonadota</taxon>
        <taxon>Magnetococcia</taxon>
        <taxon>Magnetococcales</taxon>
        <taxon>Candidatus Magnetaquicoccaceae</taxon>
        <taxon>Candidatus Magnetaquiglobus</taxon>
    </lineage>
</organism>
<comment type="caution">
    <text evidence="2">The sequence shown here is derived from an EMBL/GenBank/DDBJ whole genome shotgun (WGS) entry which is preliminary data.</text>
</comment>
<dbReference type="PROSITE" id="PS50042">
    <property type="entry name" value="CNMP_BINDING_3"/>
    <property type="match status" value="1"/>
</dbReference>
<sequence length="136" mass="15169">MLFDSDKPSLGKEFAAGEVILREGEVGDSLYVILEGRVEVVVDDGGKEPHHLAILEKDAFFGEMSLFSDDPRVATIRALTPVRVMTVDKRGLLRWMGEDPSLSLRILLKMIERIRLLVAEVVRLRKTLRDGGLIGP</sequence>
<dbReference type="SMART" id="SM00100">
    <property type="entry name" value="cNMP"/>
    <property type="match status" value="1"/>
</dbReference>
<protein>
    <recommendedName>
        <fullName evidence="1">Cyclic nucleotide-binding domain-containing protein</fullName>
    </recommendedName>
</protein>
<dbReference type="Gene3D" id="2.60.120.10">
    <property type="entry name" value="Jelly Rolls"/>
    <property type="match status" value="1"/>
</dbReference>
<gene>
    <name evidence="2" type="ORF">SIID45300_02441</name>
</gene>
<feature type="domain" description="Cyclic nucleotide-binding" evidence="1">
    <location>
        <begin position="12"/>
        <end position="113"/>
    </location>
</feature>
<dbReference type="Proteomes" id="UP001628193">
    <property type="component" value="Unassembled WGS sequence"/>
</dbReference>
<evidence type="ECO:0000313" key="3">
    <source>
        <dbReference type="Proteomes" id="UP001628193"/>
    </source>
</evidence>